<evidence type="ECO:0000313" key="1">
    <source>
        <dbReference type="EMBL" id="ABO49954.1"/>
    </source>
</evidence>
<dbReference type="OrthoDB" id="9767746at2"/>
<keyword evidence="2" id="KW-1185">Reference proteome</keyword>
<dbReference type="Proteomes" id="UP000001556">
    <property type="component" value="Chromosome"/>
</dbReference>
<gene>
    <name evidence="1" type="ordered locus">Dred_1424</name>
</gene>
<proteinExistence type="predicted"/>
<protein>
    <submittedName>
        <fullName evidence="1">Uncharacterized protein</fullName>
    </submittedName>
</protein>
<evidence type="ECO:0000313" key="2">
    <source>
        <dbReference type="Proteomes" id="UP000001556"/>
    </source>
</evidence>
<reference evidence="1 2" key="1">
    <citation type="submission" date="2007-03" db="EMBL/GenBank/DDBJ databases">
        <title>Complete sequence of Desulfotomaculum reducens MI-1.</title>
        <authorList>
            <consortium name="US DOE Joint Genome Institute"/>
            <person name="Copeland A."/>
            <person name="Lucas S."/>
            <person name="Lapidus A."/>
            <person name="Barry K."/>
            <person name="Detter J.C."/>
            <person name="Glavina del Rio T."/>
            <person name="Hammon N."/>
            <person name="Israni S."/>
            <person name="Dalin E."/>
            <person name="Tice H."/>
            <person name="Pitluck S."/>
            <person name="Sims D."/>
            <person name="Brettin T."/>
            <person name="Bruce D."/>
            <person name="Han C."/>
            <person name="Tapia R."/>
            <person name="Schmutz J."/>
            <person name="Larimer F."/>
            <person name="Land M."/>
            <person name="Hauser L."/>
            <person name="Kyrpides N."/>
            <person name="Kim E."/>
            <person name="Tebo B.M."/>
            <person name="Richardson P."/>
        </authorList>
    </citation>
    <scope>NUCLEOTIDE SEQUENCE [LARGE SCALE GENOMIC DNA]</scope>
    <source>
        <strain evidence="1 2">MI-1</strain>
    </source>
</reference>
<sequence length="456" mass="52357">MFFRKITTKKNGREYVYVKLIENYRQAGKVKQRVIANFGSMENLSADRINYLIASLKKLHNEVTTSSNDEIPLELLTKANDIKDVIKNCQIKRSMLPIFGETMYEIAEAMLLKAIMAGEVKKPVQEVCKDLGLVESTSLQFYNIMKRLGQSDVKEALLKNRIFFESGNENNHKITIIHIFKSYFEGQSFNVDTTNNVYLPENYRKPIYIAMALNYQGKLLDYECAEEIKEVPGLVNCLFSKFKKYLNGEFVVLDEENCIKRSTGFLVAKKILENSNQLTIEDEKVLKTNRYSQISDNKIKEIKARLARVSAGLETLKADVLVGKIKKETMIRKKAEQVIKTNQCEGLVSYNYSEAKQLFSYSVKEEILKQKQHTRSQELWRVAGPMIGKIKDLNDLHIQTDQFYQITDQLNIPPINLYVDYHYSPEIISGHIQLEILKAQVKSAMKQIGLGGDAII</sequence>
<dbReference type="EMBL" id="CP000612">
    <property type="protein sequence ID" value="ABO49954.1"/>
    <property type="molecule type" value="Genomic_DNA"/>
</dbReference>
<dbReference type="KEGG" id="drm:Dred_1424"/>
<organism evidence="1 2">
    <name type="scientific">Desulforamulus reducens (strain ATCC BAA-1160 / DSM 100696 / MI-1)</name>
    <name type="common">Desulfotomaculum reducens</name>
    <dbReference type="NCBI Taxonomy" id="349161"/>
    <lineage>
        <taxon>Bacteria</taxon>
        <taxon>Bacillati</taxon>
        <taxon>Bacillota</taxon>
        <taxon>Clostridia</taxon>
        <taxon>Eubacteriales</taxon>
        <taxon>Peptococcaceae</taxon>
        <taxon>Desulforamulus</taxon>
    </lineage>
</organism>
<accession>A4J4F1</accession>
<dbReference type="AlphaFoldDB" id="A4J4F1"/>
<dbReference type="RefSeq" id="WP_011877773.1">
    <property type="nucleotide sequence ID" value="NC_009253.1"/>
</dbReference>
<dbReference type="eggNOG" id="COG5421">
    <property type="taxonomic scope" value="Bacteria"/>
</dbReference>
<dbReference type="HOGENOM" id="CLU_578386_0_0_9"/>
<name>A4J4F1_DESRM</name>
<dbReference type="STRING" id="349161.Dred_1424"/>